<dbReference type="PRINTS" id="PR01537">
    <property type="entry name" value="INTRLKN1R1F"/>
</dbReference>
<dbReference type="PROSITE" id="PS50104">
    <property type="entry name" value="TIR"/>
    <property type="match status" value="1"/>
</dbReference>
<keyword evidence="10" id="KW-0520">NAD</keyword>
<keyword evidence="6 17" id="KW-0732">Signal</keyword>
<evidence type="ECO:0000313" key="20">
    <source>
        <dbReference type="Proteomes" id="UP000472263"/>
    </source>
</evidence>
<keyword evidence="5" id="KW-0812">Transmembrane</keyword>
<dbReference type="FunFam" id="3.80.10.10:FF:000046">
    <property type="entry name" value="Toll-like receptor 2"/>
    <property type="match status" value="1"/>
</dbReference>
<sequence length="799" mass="90827">MTPVTASLLAMIMLIEFQQSTSSTSGIIDFSYKNLSSVPSDLPRDVEYLDLSCNHIKELRQGDFGNTSLLRFLNLSWNTLEKIHPETFHGTPLLEDLDLSHNRLQNLLDQQYLLNTENLQALYLGYNLFHTMTLGKEFSYLVKLERLAVDANNISMGDFKNISALKLHTLSLCLKDELNYEEGSLKDVSAKRLQMDLAQKESVDPILVNDALLIFGEVEFINLTNGCNYIDKRLTMKEHIQTSHLYLTSILIKWHELTDFVNAVLLSSIAHLSLSDVALYNLPYQDTRVYNTSNMKSFTARKVVVKSFFFSQEAVYNFFINMPVKRLAILDTSIIHMTCPKSPSPIEHIDFSNCALGDSIFTTMQSQGIKECDNLTTLVDLILRGNNLKSLQVVSKRVQNMISLQNLDVSLNSLTSSGAKCFWPPNITHMNLSSNGLTDSVFKCLPNKTKILDLRNNQVSVVPSSILQLDDLLALDLSDNRLRDLPVCHHFPTLRVLMLKGNSVHAPSVSNLQSCPQLKFLDVSNNPFTCTCALKSFRSLGIKSEQNVHTGIHLLNWPWAYNCSYPEGNKGFTLKEIQIPEVSCNVGLLAATILGPAVAMIIAVATLCHYWDVPWYIRMIGQWTRAKHRARTQQLRPEELVGVEFHAFVSYSQHDVEWVQNYLLPNLEGPAGGLHICHHEKNFVPGKSIIENIIRCVEKSRRSVFVLSAHFVKSEWCHYELYFASHHRLSRGSDSVVLVLLEPLPKYLIPSKYYQLKSMMDRHTYLEWPQDRSKQRLFWANLRAALQADLPDALAREME</sequence>
<evidence type="ECO:0000256" key="12">
    <source>
        <dbReference type="ARBA" id="ARBA00023170"/>
    </source>
</evidence>
<keyword evidence="12 15" id="KW-0675">Receptor</keyword>
<dbReference type="PIRSF" id="PIRSF037595">
    <property type="entry name" value="Toll-like_receptor"/>
    <property type="match status" value="1"/>
</dbReference>
<dbReference type="InterPro" id="IPR032675">
    <property type="entry name" value="LRR_dom_sf"/>
</dbReference>
<feature type="domain" description="TIR" evidence="18">
    <location>
        <begin position="643"/>
        <end position="786"/>
    </location>
</feature>
<dbReference type="InterPro" id="IPR017241">
    <property type="entry name" value="Toll-like_receptor"/>
</dbReference>
<protein>
    <submittedName>
        <fullName evidence="19">Toll-like receptor 1</fullName>
    </submittedName>
</protein>
<dbReference type="GeneTree" id="ENSGT00940000162201"/>
<dbReference type="PROSITE" id="PS51450">
    <property type="entry name" value="LRR"/>
    <property type="match status" value="2"/>
</dbReference>
<evidence type="ECO:0000256" key="10">
    <source>
        <dbReference type="ARBA" id="ARBA00023027"/>
    </source>
</evidence>
<keyword evidence="4" id="KW-0433">Leucine-rich repeat</keyword>
<comment type="subcellular location">
    <subcellularLocation>
        <location evidence="1">Membrane</location>
        <topology evidence="1">Single-pass type I membrane protein</topology>
    </subcellularLocation>
</comment>
<dbReference type="InterPro" id="IPR003591">
    <property type="entry name" value="Leu-rich_rpt_typical-subtyp"/>
</dbReference>
<evidence type="ECO:0000256" key="11">
    <source>
        <dbReference type="ARBA" id="ARBA00023136"/>
    </source>
</evidence>
<dbReference type="PANTHER" id="PTHR24365">
    <property type="entry name" value="TOLL-LIKE RECEPTOR"/>
    <property type="match status" value="1"/>
</dbReference>
<dbReference type="InterPro" id="IPR001611">
    <property type="entry name" value="Leu-rich_rpt"/>
</dbReference>
<evidence type="ECO:0000313" key="19">
    <source>
        <dbReference type="Ensembl" id="ENSMMDP00005004354.1"/>
    </source>
</evidence>
<evidence type="ECO:0000256" key="3">
    <source>
        <dbReference type="ARBA" id="ARBA00022588"/>
    </source>
</evidence>
<evidence type="ECO:0000256" key="9">
    <source>
        <dbReference type="ARBA" id="ARBA00022989"/>
    </source>
</evidence>
<feature type="disulfide bond" evidence="16">
    <location>
        <begin position="421"/>
        <end position="444"/>
    </location>
</feature>
<dbReference type="SMART" id="SM00369">
    <property type="entry name" value="LRR_TYP"/>
    <property type="match status" value="5"/>
</dbReference>
<evidence type="ECO:0000256" key="2">
    <source>
        <dbReference type="ARBA" id="ARBA00009634"/>
    </source>
</evidence>
<dbReference type="Gene3D" id="3.40.50.10140">
    <property type="entry name" value="Toll/interleukin-1 receptor homology (TIR) domain"/>
    <property type="match status" value="1"/>
</dbReference>
<dbReference type="Pfam" id="PF13855">
    <property type="entry name" value="LRR_8"/>
    <property type="match status" value="2"/>
</dbReference>
<feature type="signal peptide" evidence="17">
    <location>
        <begin position="1"/>
        <end position="23"/>
    </location>
</feature>
<dbReference type="Gene3D" id="3.80.10.10">
    <property type="entry name" value="Ribonuclease Inhibitor"/>
    <property type="match status" value="1"/>
</dbReference>
<dbReference type="Ensembl" id="ENSMMDT00005004468.1">
    <property type="protein sequence ID" value="ENSMMDP00005004354.1"/>
    <property type="gene ID" value="ENSMMDG00005002366.1"/>
</dbReference>
<evidence type="ECO:0000256" key="8">
    <source>
        <dbReference type="ARBA" id="ARBA00022859"/>
    </source>
</evidence>
<dbReference type="AlphaFoldDB" id="A0A667WV37"/>
<dbReference type="SUPFAM" id="SSF52058">
    <property type="entry name" value="L domain-like"/>
    <property type="match status" value="1"/>
</dbReference>
<dbReference type="GO" id="GO:0004888">
    <property type="term" value="F:transmembrane signaling receptor activity"/>
    <property type="evidence" value="ECO:0007669"/>
    <property type="project" value="InterPro"/>
</dbReference>
<reference evidence="19" key="2">
    <citation type="submission" date="2025-08" db="UniProtKB">
        <authorList>
            <consortium name="Ensembl"/>
        </authorList>
    </citation>
    <scope>IDENTIFICATION</scope>
</reference>
<evidence type="ECO:0000259" key="18">
    <source>
        <dbReference type="PROSITE" id="PS50104"/>
    </source>
</evidence>
<keyword evidence="7" id="KW-0677">Repeat</keyword>
<evidence type="ECO:0000256" key="1">
    <source>
        <dbReference type="ARBA" id="ARBA00004479"/>
    </source>
</evidence>
<keyword evidence="3 15" id="KW-0399">Innate immunity</keyword>
<comment type="similarity">
    <text evidence="2 15">Belongs to the Toll-like receptor family.</text>
</comment>
<reference evidence="19" key="3">
    <citation type="submission" date="2025-09" db="UniProtKB">
        <authorList>
            <consortium name="Ensembl"/>
        </authorList>
    </citation>
    <scope>IDENTIFICATION</scope>
</reference>
<feature type="chain" id="PRO_5025608652" evidence="17">
    <location>
        <begin position="24"/>
        <end position="799"/>
    </location>
</feature>
<dbReference type="Proteomes" id="UP000472263">
    <property type="component" value="Chromosome 10"/>
</dbReference>
<keyword evidence="20" id="KW-1185">Reference proteome</keyword>
<keyword evidence="9" id="KW-1133">Transmembrane helix</keyword>
<evidence type="ECO:0000256" key="13">
    <source>
        <dbReference type="ARBA" id="ARBA00023180"/>
    </source>
</evidence>
<dbReference type="FunFam" id="3.40.50.10140:FF:000001">
    <property type="entry name" value="Toll-like receptor 2"/>
    <property type="match status" value="1"/>
</dbReference>
<evidence type="ECO:0000256" key="6">
    <source>
        <dbReference type="ARBA" id="ARBA00022729"/>
    </source>
</evidence>
<evidence type="ECO:0000256" key="16">
    <source>
        <dbReference type="PIRSR" id="PIRSR037595-2"/>
    </source>
</evidence>
<dbReference type="InParanoid" id="A0A667WV37"/>
<dbReference type="GO" id="GO:0006954">
    <property type="term" value="P:inflammatory response"/>
    <property type="evidence" value="ECO:0007669"/>
    <property type="project" value="UniProtKB-UniRule"/>
</dbReference>
<organism evidence="19 20">
    <name type="scientific">Myripristis murdjan</name>
    <name type="common">pinecone soldierfish</name>
    <dbReference type="NCBI Taxonomy" id="586833"/>
    <lineage>
        <taxon>Eukaryota</taxon>
        <taxon>Metazoa</taxon>
        <taxon>Chordata</taxon>
        <taxon>Craniata</taxon>
        <taxon>Vertebrata</taxon>
        <taxon>Euteleostomi</taxon>
        <taxon>Actinopterygii</taxon>
        <taxon>Neopterygii</taxon>
        <taxon>Teleostei</taxon>
        <taxon>Neoteleostei</taxon>
        <taxon>Acanthomorphata</taxon>
        <taxon>Holocentriformes</taxon>
        <taxon>Holocentridae</taxon>
        <taxon>Myripristis</taxon>
    </lineage>
</organism>
<evidence type="ECO:0000256" key="7">
    <source>
        <dbReference type="ARBA" id="ARBA00022737"/>
    </source>
</evidence>
<proteinExistence type="inferred from homology"/>
<accession>A0A667WV37</accession>
<reference evidence="19" key="1">
    <citation type="submission" date="2019-06" db="EMBL/GenBank/DDBJ databases">
        <authorList>
            <consortium name="Wellcome Sanger Institute Data Sharing"/>
        </authorList>
    </citation>
    <scope>NUCLEOTIDE SEQUENCE [LARGE SCALE GENOMIC DNA]</scope>
</reference>
<dbReference type="Pfam" id="PF01582">
    <property type="entry name" value="TIR"/>
    <property type="match status" value="1"/>
</dbReference>
<dbReference type="InterPro" id="IPR035897">
    <property type="entry name" value="Toll_tir_struct_dom_sf"/>
</dbReference>
<keyword evidence="14 15" id="KW-0395">Inflammatory response</keyword>
<evidence type="ECO:0000256" key="4">
    <source>
        <dbReference type="ARBA" id="ARBA00022614"/>
    </source>
</evidence>
<evidence type="ECO:0000256" key="17">
    <source>
        <dbReference type="SAM" id="SignalP"/>
    </source>
</evidence>
<evidence type="ECO:0000256" key="14">
    <source>
        <dbReference type="ARBA" id="ARBA00023198"/>
    </source>
</evidence>
<dbReference type="GO" id="GO:0002224">
    <property type="term" value="P:toll-like receptor signaling pathway"/>
    <property type="evidence" value="ECO:0007669"/>
    <property type="project" value="InterPro"/>
</dbReference>
<keyword evidence="11" id="KW-0472">Membrane</keyword>
<dbReference type="InterPro" id="IPR000157">
    <property type="entry name" value="TIR_dom"/>
</dbReference>
<keyword evidence="16" id="KW-1015">Disulfide bond</keyword>
<evidence type="ECO:0000256" key="5">
    <source>
        <dbReference type="ARBA" id="ARBA00022692"/>
    </source>
</evidence>
<keyword evidence="13" id="KW-0325">Glycoprotein</keyword>
<name>A0A667WV37_9TELE</name>
<evidence type="ECO:0000256" key="15">
    <source>
        <dbReference type="PIRNR" id="PIRNR037595"/>
    </source>
</evidence>
<dbReference type="GO" id="GO:0045087">
    <property type="term" value="P:innate immune response"/>
    <property type="evidence" value="ECO:0007669"/>
    <property type="project" value="UniProtKB-UniRule"/>
</dbReference>
<dbReference type="SMART" id="SM00255">
    <property type="entry name" value="TIR"/>
    <property type="match status" value="1"/>
</dbReference>
<dbReference type="GO" id="GO:0005886">
    <property type="term" value="C:plasma membrane"/>
    <property type="evidence" value="ECO:0007669"/>
    <property type="project" value="TreeGrafter"/>
</dbReference>
<gene>
    <name evidence="19" type="primary">TLR6</name>
</gene>
<dbReference type="PRINTS" id="PR00019">
    <property type="entry name" value="LEURICHRPT"/>
</dbReference>
<dbReference type="PANTHER" id="PTHR24365:SF422">
    <property type="entry name" value="TOLL-LIKE RECEPTOR 6"/>
    <property type="match status" value="1"/>
</dbReference>
<dbReference type="SUPFAM" id="SSF52200">
    <property type="entry name" value="Toll/Interleukin receptor TIR domain"/>
    <property type="match status" value="1"/>
</dbReference>
<keyword evidence="8 15" id="KW-0391">Immunity</keyword>